<evidence type="ECO:0000256" key="2">
    <source>
        <dbReference type="ARBA" id="ARBA00024993"/>
    </source>
</evidence>
<keyword evidence="5" id="KW-1185">Reference proteome</keyword>
<proteinExistence type="inferred from homology"/>
<dbReference type="Pfam" id="PF00484">
    <property type="entry name" value="Pro_CA"/>
    <property type="match status" value="1"/>
</dbReference>
<dbReference type="AlphaFoldDB" id="A0A516PW94"/>
<feature type="binding site" evidence="3">
    <location>
        <position position="38"/>
    </location>
    <ligand>
        <name>Zn(2+)</name>
        <dbReference type="ChEBI" id="CHEBI:29105"/>
    </ligand>
</feature>
<evidence type="ECO:0000313" key="4">
    <source>
        <dbReference type="EMBL" id="QDP95430.1"/>
    </source>
</evidence>
<evidence type="ECO:0000256" key="3">
    <source>
        <dbReference type="PIRSR" id="PIRSR601765-1"/>
    </source>
</evidence>
<dbReference type="Proteomes" id="UP000319263">
    <property type="component" value="Chromosome"/>
</dbReference>
<protein>
    <recommendedName>
        <fullName evidence="6">Carbonic anhydrase</fullName>
    </recommendedName>
</protein>
<keyword evidence="3" id="KW-0479">Metal-binding</keyword>
<name>A0A516PW94_9ACTN</name>
<accession>A0A516PW94</accession>
<dbReference type="Gene3D" id="3.40.1050.10">
    <property type="entry name" value="Carbonic anhydrase"/>
    <property type="match status" value="1"/>
</dbReference>
<sequence>MARAIPPAHRPWSPALQHQFHRLVGRDEGIGLVVVLGHEGCGAVGAARSVVDDGNLPTGHVGDLVQHVIPSVLSAREAGRLSTDDIEVEHVIRTIDVLLEHSTSIADRVTDGRAAVVGMRYRLAEGVADLVAARGLPLEIRTA</sequence>
<dbReference type="SMART" id="SM00947">
    <property type="entry name" value="Pro_CA"/>
    <property type="match status" value="1"/>
</dbReference>
<dbReference type="InterPro" id="IPR001765">
    <property type="entry name" value="Carbonic_anhydrase"/>
</dbReference>
<feature type="binding site" evidence="3">
    <location>
        <position position="41"/>
    </location>
    <ligand>
        <name>Zn(2+)</name>
        <dbReference type="ChEBI" id="CHEBI:29105"/>
    </ligand>
</feature>
<dbReference type="SUPFAM" id="SSF53056">
    <property type="entry name" value="beta-carbonic anhydrase, cab"/>
    <property type="match status" value="1"/>
</dbReference>
<dbReference type="InterPro" id="IPR036874">
    <property type="entry name" value="Carbonic_anhydrase_sf"/>
</dbReference>
<comment type="similarity">
    <text evidence="1">Belongs to the beta-class carbonic anhydrase family.</text>
</comment>
<dbReference type="OrthoDB" id="8968066at2"/>
<keyword evidence="3" id="KW-0862">Zinc</keyword>
<gene>
    <name evidence="4" type="ORF">FOE78_05470</name>
</gene>
<evidence type="ECO:0008006" key="6">
    <source>
        <dbReference type="Google" id="ProtNLM"/>
    </source>
</evidence>
<comment type="function">
    <text evidence="2">Catalyzes the reversible hydration of carbon dioxide to form bicarbonate.</text>
</comment>
<dbReference type="KEGG" id="mik:FOE78_05470"/>
<comment type="cofactor">
    <cofactor evidence="3">
        <name>Zn(2+)</name>
        <dbReference type="ChEBI" id="CHEBI:29105"/>
    </cofactor>
    <text evidence="3">Binds 1 zinc ion per subunit.</text>
</comment>
<reference evidence="4 5" key="1">
    <citation type="submission" date="2019-07" db="EMBL/GenBank/DDBJ databases">
        <title>Microlunatus dokdonensis sp. nov. isolated from the rhizospheric soil of the wild plant Elymus tsukushiensis.</title>
        <authorList>
            <person name="Ghim S.-Y."/>
            <person name="Hwang Y.-J."/>
            <person name="Son J.-S."/>
            <person name="Shin J.-H."/>
        </authorList>
    </citation>
    <scope>NUCLEOTIDE SEQUENCE [LARGE SCALE GENOMIC DNA]</scope>
    <source>
        <strain evidence="4 5">KUDC0627</strain>
    </source>
</reference>
<evidence type="ECO:0000313" key="5">
    <source>
        <dbReference type="Proteomes" id="UP000319263"/>
    </source>
</evidence>
<dbReference type="GO" id="GO:0004089">
    <property type="term" value="F:carbonate dehydratase activity"/>
    <property type="evidence" value="ECO:0007669"/>
    <property type="project" value="InterPro"/>
</dbReference>
<evidence type="ECO:0000256" key="1">
    <source>
        <dbReference type="ARBA" id="ARBA00006217"/>
    </source>
</evidence>
<dbReference type="EMBL" id="CP041692">
    <property type="protein sequence ID" value="QDP95430.1"/>
    <property type="molecule type" value="Genomic_DNA"/>
</dbReference>
<dbReference type="GO" id="GO:0008270">
    <property type="term" value="F:zinc ion binding"/>
    <property type="evidence" value="ECO:0007669"/>
    <property type="project" value="InterPro"/>
</dbReference>
<organism evidence="4 5">
    <name type="scientific">Microlunatus elymi</name>
    <dbReference type="NCBI Taxonomy" id="2596828"/>
    <lineage>
        <taxon>Bacteria</taxon>
        <taxon>Bacillati</taxon>
        <taxon>Actinomycetota</taxon>
        <taxon>Actinomycetes</taxon>
        <taxon>Propionibacteriales</taxon>
        <taxon>Propionibacteriaceae</taxon>
        <taxon>Microlunatus</taxon>
    </lineage>
</organism>